<dbReference type="HOGENOM" id="CLU_1209651_0_0_1"/>
<gene>
    <name evidence="1" type="ORF">BOTBODRAFT_59028</name>
</gene>
<name>A0A067MBL5_BOTB1</name>
<protein>
    <submittedName>
        <fullName evidence="1">Uncharacterized protein</fullName>
    </submittedName>
</protein>
<sequence length="229" mass="25079">MAHSSQHSPIDAAVNGHSNSLIKRARSFVDTNGGTMKDKSPDVATQIKLYVLAKRDGLVHSPTSEFHPEPDSNLEMSGCASAASSNSRKQGVRFTHLHEPTPLSSTSLSDGAPLTHGSRLLRNARLFWKWTNPDAPVEGDDHADLAEQVTKYVLAKRSKQGTQPPPKLRRRALASAEITPFEAELARLLQSFEAPPGSHFVARKVTKRSSLKLGCENETEEPSSKRRRA</sequence>
<dbReference type="Proteomes" id="UP000027195">
    <property type="component" value="Unassembled WGS sequence"/>
</dbReference>
<dbReference type="EMBL" id="KL198084">
    <property type="protein sequence ID" value="KDQ08981.1"/>
    <property type="molecule type" value="Genomic_DNA"/>
</dbReference>
<proteinExistence type="predicted"/>
<reference evidence="2" key="1">
    <citation type="journal article" date="2014" name="Proc. Natl. Acad. Sci. U.S.A.">
        <title>Extensive sampling of basidiomycete genomes demonstrates inadequacy of the white-rot/brown-rot paradigm for wood decay fungi.</title>
        <authorList>
            <person name="Riley R."/>
            <person name="Salamov A.A."/>
            <person name="Brown D.W."/>
            <person name="Nagy L.G."/>
            <person name="Floudas D."/>
            <person name="Held B.W."/>
            <person name="Levasseur A."/>
            <person name="Lombard V."/>
            <person name="Morin E."/>
            <person name="Otillar R."/>
            <person name="Lindquist E.A."/>
            <person name="Sun H."/>
            <person name="LaButti K.M."/>
            <person name="Schmutz J."/>
            <person name="Jabbour D."/>
            <person name="Luo H."/>
            <person name="Baker S.E."/>
            <person name="Pisabarro A.G."/>
            <person name="Walton J.D."/>
            <person name="Blanchette R.A."/>
            <person name="Henrissat B."/>
            <person name="Martin F."/>
            <person name="Cullen D."/>
            <person name="Hibbett D.S."/>
            <person name="Grigoriev I.V."/>
        </authorList>
    </citation>
    <scope>NUCLEOTIDE SEQUENCE [LARGE SCALE GENOMIC DNA]</scope>
    <source>
        <strain evidence="2">FD-172 SS1</strain>
    </source>
</reference>
<evidence type="ECO:0000313" key="2">
    <source>
        <dbReference type="Proteomes" id="UP000027195"/>
    </source>
</evidence>
<accession>A0A067MBL5</accession>
<organism evidence="1 2">
    <name type="scientific">Botryobasidium botryosum (strain FD-172 SS1)</name>
    <dbReference type="NCBI Taxonomy" id="930990"/>
    <lineage>
        <taxon>Eukaryota</taxon>
        <taxon>Fungi</taxon>
        <taxon>Dikarya</taxon>
        <taxon>Basidiomycota</taxon>
        <taxon>Agaricomycotina</taxon>
        <taxon>Agaricomycetes</taxon>
        <taxon>Cantharellales</taxon>
        <taxon>Botryobasidiaceae</taxon>
        <taxon>Botryobasidium</taxon>
    </lineage>
</organism>
<dbReference type="AlphaFoldDB" id="A0A067MBL5"/>
<keyword evidence="2" id="KW-1185">Reference proteome</keyword>
<evidence type="ECO:0000313" key="1">
    <source>
        <dbReference type="EMBL" id="KDQ08981.1"/>
    </source>
</evidence>
<dbReference type="InParanoid" id="A0A067MBL5"/>